<name>A0A974DJL3_XENLA</name>
<comment type="similarity">
    <text evidence="3 10">Belongs to the TGF-beta family.</text>
</comment>
<sequence length="314" mass="35539">MDLSLQMNTPVVLPLLLVTVQVSLSTSSSSDGSTFKKQLESQNEKKILLEMAKQNILNKLHLKKRPKISHTISREALAQGLLRLNIRSHEDLLSSIEQDDVLDSDQDYEVISFADVEHTQASQTTLHFHLSTEKGTYREIHNAALWLYLQSDRKKKIAIGIATSLSNEKSSTEMIYREIVRSGWYTVPLPMLTECIDCTGQPVIGNISDAQRPFLVVKAHNQREEHRFRRHITECNSDVDMCCRKNFYIDFKEIGWSEWIISPEGYNMNYCEGRCPVHLARVPGIAASSHTAILSLIKANNLYASSSSCCVPTK</sequence>
<dbReference type="Gene3D" id="2.10.90.10">
    <property type="entry name" value="Cystine-knot cytokines"/>
    <property type="match status" value="1"/>
</dbReference>
<dbReference type="Proteomes" id="UP000694892">
    <property type="component" value="Chromosome 2S"/>
</dbReference>
<dbReference type="PROSITE" id="PS00250">
    <property type="entry name" value="TGF_BETA_1"/>
    <property type="match status" value="1"/>
</dbReference>
<evidence type="ECO:0000256" key="3">
    <source>
        <dbReference type="ARBA" id="ARBA00006656"/>
    </source>
</evidence>
<dbReference type="Pfam" id="PF00019">
    <property type="entry name" value="TGF_beta"/>
    <property type="match status" value="1"/>
</dbReference>
<dbReference type="AlphaFoldDB" id="A0A974DJL3"/>
<dbReference type="PANTHER" id="PTHR11848">
    <property type="entry name" value="TGF-BETA FAMILY"/>
    <property type="match status" value="1"/>
</dbReference>
<evidence type="ECO:0000313" key="14">
    <source>
        <dbReference type="Proteomes" id="UP000694892"/>
    </source>
</evidence>
<dbReference type="GO" id="GO:0005615">
    <property type="term" value="C:extracellular space"/>
    <property type="evidence" value="ECO:0007669"/>
    <property type="project" value="TreeGrafter"/>
</dbReference>
<keyword evidence="7 10" id="KW-0339">Growth factor</keyword>
<dbReference type="InterPro" id="IPR001839">
    <property type="entry name" value="TGF-b_C"/>
</dbReference>
<dbReference type="InterPro" id="IPR001318">
    <property type="entry name" value="Inhibin_betaC"/>
</dbReference>
<evidence type="ECO:0000256" key="1">
    <source>
        <dbReference type="ARBA" id="ARBA00002588"/>
    </source>
</evidence>
<keyword evidence="5" id="KW-0372">Hormone</keyword>
<accession>A0A974DJL3</accession>
<comment type="subunit">
    <text evidence="9">Homodimeric or heterodimeric through association with alpha and beta subunits, linked by one or more disulfide bonds. Inhibins are heterodimers of one alpha and one beta subunit. Activins are homo- or heterodimers of beta subunits only.</text>
</comment>
<comment type="subcellular location">
    <subcellularLocation>
        <location evidence="2">Secreted</location>
    </subcellularLocation>
</comment>
<proteinExistence type="inferred from homology"/>
<gene>
    <name evidence="13" type="ORF">XELAEV_18015923mg</name>
</gene>
<dbReference type="OMA" id="RHITECN"/>
<evidence type="ECO:0000313" key="13">
    <source>
        <dbReference type="EMBL" id="OCT92857.1"/>
    </source>
</evidence>
<dbReference type="PANTHER" id="PTHR11848:SF301">
    <property type="entry name" value="INHIBIN BETA C CHAIN"/>
    <property type="match status" value="1"/>
</dbReference>
<evidence type="ECO:0000256" key="6">
    <source>
        <dbReference type="ARBA" id="ARBA00022729"/>
    </source>
</evidence>
<dbReference type="PROSITE" id="PS51362">
    <property type="entry name" value="TGF_BETA_2"/>
    <property type="match status" value="1"/>
</dbReference>
<reference evidence="14" key="1">
    <citation type="journal article" date="2016" name="Nature">
        <title>Genome evolution in the allotetraploid frog Xenopus laevis.</title>
        <authorList>
            <person name="Session A.M."/>
            <person name="Uno Y."/>
            <person name="Kwon T."/>
            <person name="Chapman J.A."/>
            <person name="Toyoda A."/>
            <person name="Takahashi S."/>
            <person name="Fukui A."/>
            <person name="Hikosaka A."/>
            <person name="Suzuki A."/>
            <person name="Kondo M."/>
            <person name="van Heeringen S.J."/>
            <person name="Quigley I."/>
            <person name="Heinz S."/>
            <person name="Ogino H."/>
            <person name="Ochi H."/>
            <person name="Hellsten U."/>
            <person name="Lyons J.B."/>
            <person name="Simakov O."/>
            <person name="Putnam N."/>
            <person name="Stites J."/>
            <person name="Kuroki Y."/>
            <person name="Tanaka T."/>
            <person name="Michiue T."/>
            <person name="Watanabe M."/>
            <person name="Bogdanovic O."/>
            <person name="Lister R."/>
            <person name="Georgiou G."/>
            <person name="Paranjpe S.S."/>
            <person name="van Kruijsbergen I."/>
            <person name="Shu S."/>
            <person name="Carlson J."/>
            <person name="Kinoshita T."/>
            <person name="Ohta Y."/>
            <person name="Mawaribuchi S."/>
            <person name="Jenkins J."/>
            <person name="Grimwood J."/>
            <person name="Schmutz J."/>
            <person name="Mitros T."/>
            <person name="Mozaffari S.V."/>
            <person name="Suzuki Y."/>
            <person name="Haramoto Y."/>
            <person name="Yamamoto T.S."/>
            <person name="Takagi C."/>
            <person name="Heald R."/>
            <person name="Miller K."/>
            <person name="Haudenschild C."/>
            <person name="Kitzman J."/>
            <person name="Nakayama T."/>
            <person name="Izutsu Y."/>
            <person name="Robert J."/>
            <person name="Fortriede J."/>
            <person name="Burns K."/>
            <person name="Lotay V."/>
            <person name="Karimi K."/>
            <person name="Yasuoka Y."/>
            <person name="Dichmann D.S."/>
            <person name="Flajnik M.F."/>
            <person name="Houston D.W."/>
            <person name="Shendure J."/>
            <person name="DuPasquier L."/>
            <person name="Vize P.D."/>
            <person name="Zorn A.M."/>
            <person name="Ito M."/>
            <person name="Marcotte E.M."/>
            <person name="Wallingford J.B."/>
            <person name="Ito Y."/>
            <person name="Asashima M."/>
            <person name="Ueno N."/>
            <person name="Matsuda Y."/>
            <person name="Veenstra G.J."/>
            <person name="Fujiyama A."/>
            <person name="Harland R.M."/>
            <person name="Taira M."/>
            <person name="Rokhsar D.S."/>
        </authorList>
    </citation>
    <scope>NUCLEOTIDE SEQUENCE [LARGE SCALE GENOMIC DNA]</scope>
    <source>
        <strain evidence="14">J</strain>
    </source>
</reference>
<protein>
    <recommendedName>
        <fullName evidence="12">TGF-beta family profile domain-containing protein</fullName>
    </recommendedName>
</protein>
<feature type="signal peptide" evidence="11">
    <location>
        <begin position="1"/>
        <end position="25"/>
    </location>
</feature>
<evidence type="ECO:0000256" key="2">
    <source>
        <dbReference type="ARBA" id="ARBA00004613"/>
    </source>
</evidence>
<feature type="domain" description="TGF-beta family profile" evidence="12">
    <location>
        <begin position="227"/>
        <end position="314"/>
    </location>
</feature>
<dbReference type="InterPro" id="IPR015615">
    <property type="entry name" value="TGF-beta-rel"/>
</dbReference>
<evidence type="ECO:0000256" key="8">
    <source>
        <dbReference type="ARBA" id="ARBA00023157"/>
    </source>
</evidence>
<keyword evidence="8" id="KW-1015">Disulfide bond</keyword>
<dbReference type="InterPro" id="IPR029034">
    <property type="entry name" value="Cystine-knot_cytokine"/>
</dbReference>
<evidence type="ECO:0000256" key="10">
    <source>
        <dbReference type="RuleBase" id="RU000354"/>
    </source>
</evidence>
<dbReference type="EMBL" id="CM004469">
    <property type="protein sequence ID" value="OCT92857.1"/>
    <property type="molecule type" value="Genomic_DNA"/>
</dbReference>
<comment type="function">
    <text evidence="1">Inhibins and activins inhibit and activate, respectively, the secretion of follitropin by the pituitary gland. Inhibins/activins are involved in regulating a number of diverse functions such as hypothalamic and pituitary hormone secretion, gonadal hormone secretion, germ cell development and maturation, erythroid differentiation, insulin secretion, nerve cell survival, embryonic axial development or bone growth, depending on their subunit composition. Inhibins appear to oppose the functions of activins.</text>
</comment>
<dbReference type="GO" id="GO:0008083">
    <property type="term" value="F:growth factor activity"/>
    <property type="evidence" value="ECO:0007669"/>
    <property type="project" value="UniProtKB-KW"/>
</dbReference>
<dbReference type="GO" id="GO:0005125">
    <property type="term" value="F:cytokine activity"/>
    <property type="evidence" value="ECO:0007669"/>
    <property type="project" value="TreeGrafter"/>
</dbReference>
<dbReference type="PRINTS" id="PR00672">
    <property type="entry name" value="INHIBINBC"/>
</dbReference>
<evidence type="ECO:0000256" key="11">
    <source>
        <dbReference type="SAM" id="SignalP"/>
    </source>
</evidence>
<feature type="chain" id="PRO_5037239353" description="TGF-beta family profile domain-containing protein" evidence="11">
    <location>
        <begin position="26"/>
        <end position="314"/>
    </location>
</feature>
<dbReference type="GO" id="GO:0005179">
    <property type="term" value="F:hormone activity"/>
    <property type="evidence" value="ECO:0007669"/>
    <property type="project" value="UniProtKB-KW"/>
</dbReference>
<evidence type="ECO:0000256" key="9">
    <source>
        <dbReference type="ARBA" id="ARBA00026046"/>
    </source>
</evidence>
<evidence type="ECO:0000256" key="5">
    <source>
        <dbReference type="ARBA" id="ARBA00022702"/>
    </source>
</evidence>
<evidence type="ECO:0000256" key="7">
    <source>
        <dbReference type="ARBA" id="ARBA00023030"/>
    </source>
</evidence>
<dbReference type="InterPro" id="IPR017948">
    <property type="entry name" value="TGFb_CS"/>
</dbReference>
<dbReference type="SMART" id="SM00204">
    <property type="entry name" value="TGFB"/>
    <property type="match status" value="1"/>
</dbReference>
<keyword evidence="6 11" id="KW-0732">Signal</keyword>
<evidence type="ECO:0000256" key="4">
    <source>
        <dbReference type="ARBA" id="ARBA00022525"/>
    </source>
</evidence>
<dbReference type="Gene3D" id="2.60.120.970">
    <property type="match status" value="1"/>
</dbReference>
<dbReference type="SUPFAM" id="SSF57501">
    <property type="entry name" value="Cystine-knot cytokines"/>
    <property type="match status" value="1"/>
</dbReference>
<organism evidence="13 14">
    <name type="scientific">Xenopus laevis</name>
    <name type="common">African clawed frog</name>
    <dbReference type="NCBI Taxonomy" id="8355"/>
    <lineage>
        <taxon>Eukaryota</taxon>
        <taxon>Metazoa</taxon>
        <taxon>Chordata</taxon>
        <taxon>Craniata</taxon>
        <taxon>Vertebrata</taxon>
        <taxon>Euteleostomi</taxon>
        <taxon>Amphibia</taxon>
        <taxon>Batrachia</taxon>
        <taxon>Anura</taxon>
        <taxon>Pipoidea</taxon>
        <taxon>Pipidae</taxon>
        <taxon>Xenopodinae</taxon>
        <taxon>Xenopus</taxon>
        <taxon>Xenopus</taxon>
    </lineage>
</organism>
<evidence type="ECO:0000259" key="12">
    <source>
        <dbReference type="PROSITE" id="PS51362"/>
    </source>
</evidence>
<keyword evidence="4" id="KW-0964">Secreted</keyword>